<comment type="subcellular location">
    <subcellularLocation>
        <location evidence="1">Nucleus</location>
    </subcellularLocation>
</comment>
<evidence type="ECO:0000256" key="2">
    <source>
        <dbReference type="ARBA" id="ARBA00022723"/>
    </source>
</evidence>
<dbReference type="Pfam" id="PF05699">
    <property type="entry name" value="Dimer_Tnp_hAT"/>
    <property type="match status" value="1"/>
</dbReference>
<reference evidence="12" key="2">
    <citation type="submission" date="2015-03" db="UniProtKB">
        <authorList>
            <consortium name="EnsemblPlants"/>
        </authorList>
    </citation>
    <scope>IDENTIFICATION</scope>
</reference>
<keyword evidence="7" id="KW-0804">Transcription</keyword>
<dbReference type="InterPro" id="IPR008906">
    <property type="entry name" value="HATC_C_dom"/>
</dbReference>
<feature type="region of interest" description="Disordered" evidence="10">
    <location>
        <begin position="406"/>
        <end position="428"/>
    </location>
</feature>
<keyword evidence="3 9" id="KW-0863">Zinc-finger</keyword>
<organism evidence="12 13">
    <name type="scientific">Brassica oleracea var. oleracea</name>
    <dbReference type="NCBI Taxonomy" id="109376"/>
    <lineage>
        <taxon>Eukaryota</taxon>
        <taxon>Viridiplantae</taxon>
        <taxon>Streptophyta</taxon>
        <taxon>Embryophyta</taxon>
        <taxon>Tracheophyta</taxon>
        <taxon>Spermatophyta</taxon>
        <taxon>Magnoliopsida</taxon>
        <taxon>eudicotyledons</taxon>
        <taxon>Gunneridae</taxon>
        <taxon>Pentapetalae</taxon>
        <taxon>rosids</taxon>
        <taxon>malvids</taxon>
        <taxon>Brassicales</taxon>
        <taxon>Brassicaceae</taxon>
        <taxon>Brassiceae</taxon>
        <taxon>Brassica</taxon>
    </lineage>
</organism>
<feature type="compositionally biased region" description="Low complexity" evidence="10">
    <location>
        <begin position="412"/>
        <end position="428"/>
    </location>
</feature>
<evidence type="ECO:0000256" key="1">
    <source>
        <dbReference type="ARBA" id="ARBA00004123"/>
    </source>
</evidence>
<evidence type="ECO:0000256" key="6">
    <source>
        <dbReference type="ARBA" id="ARBA00023125"/>
    </source>
</evidence>
<dbReference type="OMA" id="CGKEMSC"/>
<keyword evidence="8" id="KW-0539">Nucleus</keyword>
<dbReference type="PANTHER" id="PTHR46481">
    <property type="entry name" value="ZINC FINGER BED DOMAIN-CONTAINING PROTEIN 4"/>
    <property type="match status" value="1"/>
</dbReference>
<evidence type="ECO:0000256" key="9">
    <source>
        <dbReference type="PROSITE-ProRule" id="PRU00027"/>
    </source>
</evidence>
<dbReference type="InterPro" id="IPR003656">
    <property type="entry name" value="Znf_BED"/>
</dbReference>
<dbReference type="Gramene" id="Bo4g107720.1">
    <property type="protein sequence ID" value="Bo4g107720.1"/>
    <property type="gene ID" value="Bo4g107720"/>
</dbReference>
<dbReference type="GO" id="GO:0003677">
    <property type="term" value="F:DNA binding"/>
    <property type="evidence" value="ECO:0007669"/>
    <property type="project" value="UniProtKB-KW"/>
</dbReference>
<evidence type="ECO:0000256" key="8">
    <source>
        <dbReference type="ARBA" id="ARBA00023242"/>
    </source>
</evidence>
<evidence type="ECO:0000256" key="7">
    <source>
        <dbReference type="ARBA" id="ARBA00023163"/>
    </source>
</evidence>
<evidence type="ECO:0000256" key="5">
    <source>
        <dbReference type="ARBA" id="ARBA00023015"/>
    </source>
</evidence>
<feature type="compositionally biased region" description="Basic and acidic residues" evidence="10">
    <location>
        <begin position="1"/>
        <end position="13"/>
    </location>
</feature>
<proteinExistence type="predicted"/>
<keyword evidence="13" id="KW-1185">Reference proteome</keyword>
<protein>
    <recommendedName>
        <fullName evidence="11">BED-type domain-containing protein</fullName>
    </recommendedName>
</protein>
<dbReference type="SMART" id="SM00614">
    <property type="entry name" value="ZnF_BED"/>
    <property type="match status" value="1"/>
</dbReference>
<dbReference type="eggNOG" id="KOG1121">
    <property type="taxonomic scope" value="Eukaryota"/>
</dbReference>
<keyword evidence="2" id="KW-0479">Metal-binding</keyword>
<feature type="region of interest" description="Disordered" evidence="10">
    <location>
        <begin position="1"/>
        <end position="26"/>
    </location>
</feature>
<dbReference type="PANTHER" id="PTHR46481:SF2">
    <property type="entry name" value="BED-TYPE DOMAIN-CONTAINING PROTEIN"/>
    <property type="match status" value="1"/>
</dbReference>
<evidence type="ECO:0000259" key="11">
    <source>
        <dbReference type="PROSITE" id="PS50808"/>
    </source>
</evidence>
<dbReference type="GO" id="GO:0005634">
    <property type="term" value="C:nucleus"/>
    <property type="evidence" value="ECO:0007669"/>
    <property type="project" value="UniProtKB-SubCell"/>
</dbReference>
<dbReference type="AlphaFoldDB" id="A0A0D3BWV4"/>
<dbReference type="EnsemblPlants" id="Bo4g107720.1">
    <property type="protein sequence ID" value="Bo4g107720.1"/>
    <property type="gene ID" value="Bo4g107720"/>
</dbReference>
<evidence type="ECO:0000256" key="10">
    <source>
        <dbReference type="SAM" id="MobiDB-lite"/>
    </source>
</evidence>
<keyword evidence="6" id="KW-0238">DNA-binding</keyword>
<dbReference type="PROSITE" id="PS50808">
    <property type="entry name" value="ZF_BED"/>
    <property type="match status" value="1"/>
</dbReference>
<evidence type="ECO:0000256" key="3">
    <source>
        <dbReference type="ARBA" id="ARBA00022771"/>
    </source>
</evidence>
<dbReference type="InterPro" id="IPR052035">
    <property type="entry name" value="ZnF_BED_domain_contain"/>
</dbReference>
<dbReference type="SUPFAM" id="SSF53098">
    <property type="entry name" value="Ribonuclease H-like"/>
    <property type="match status" value="1"/>
</dbReference>
<keyword evidence="4" id="KW-0862">Zinc</keyword>
<evidence type="ECO:0000313" key="13">
    <source>
        <dbReference type="Proteomes" id="UP000032141"/>
    </source>
</evidence>
<evidence type="ECO:0000313" key="12">
    <source>
        <dbReference type="EnsemblPlants" id="Bo4g107720.1"/>
    </source>
</evidence>
<reference evidence="12 13" key="1">
    <citation type="journal article" date="2014" name="Genome Biol.">
        <title>Transcriptome and methylome profiling reveals relics of genome dominance in the mesopolyploid Brassica oleracea.</title>
        <authorList>
            <person name="Parkin I.A."/>
            <person name="Koh C."/>
            <person name="Tang H."/>
            <person name="Robinson S.J."/>
            <person name="Kagale S."/>
            <person name="Clarke W.E."/>
            <person name="Town C.D."/>
            <person name="Nixon J."/>
            <person name="Krishnakumar V."/>
            <person name="Bidwell S.L."/>
            <person name="Denoeud F."/>
            <person name="Belcram H."/>
            <person name="Links M.G."/>
            <person name="Just J."/>
            <person name="Clarke C."/>
            <person name="Bender T."/>
            <person name="Huebert T."/>
            <person name="Mason A.S."/>
            <person name="Pires J.C."/>
            <person name="Barker G."/>
            <person name="Moore J."/>
            <person name="Walley P.G."/>
            <person name="Manoli S."/>
            <person name="Batley J."/>
            <person name="Edwards D."/>
            <person name="Nelson M.N."/>
            <person name="Wang X."/>
            <person name="Paterson A.H."/>
            <person name="King G."/>
            <person name="Bancroft I."/>
            <person name="Chalhoub B."/>
            <person name="Sharpe A.G."/>
        </authorList>
    </citation>
    <scope>NUCLEOTIDE SEQUENCE</scope>
    <source>
        <strain evidence="12 13">cv. TO1000</strain>
    </source>
</reference>
<dbReference type="HOGENOM" id="CLU_429199_0_0_1"/>
<accession>A0A0D3BWV4</accession>
<evidence type="ECO:0000256" key="4">
    <source>
        <dbReference type="ARBA" id="ARBA00022833"/>
    </source>
</evidence>
<dbReference type="GO" id="GO:0046983">
    <property type="term" value="F:protein dimerization activity"/>
    <property type="evidence" value="ECO:0007669"/>
    <property type="project" value="InterPro"/>
</dbReference>
<sequence>METPSRNDKRNEREEDGVGSSGLGSKKKSRSFVWKHVTRQKDNYDICKCRYCGKEMSCPTKSGTFNLRKHVLGCKAFLAWKAAKAFEGKGRQTELTPDEEGNITLYKVSEDVFKEATNELIVLGEFPLAFIESLAWRHFCLKVQLHPPVCRKTSTKDIVAMYAARKAQMKKVLGQNKQRLSLTTDIWVVPYTSASYMLNGISKESFASQWIILARQEGLKEIDDSIIAFRNAIQWNSTYLMLDQALKLRLAFEKIESEDKPYNDYFMELTDGKKRIGPPSKTDWEEVEKLVHFMVIFYNSILILSVPKSITSHKIYNEIVTITRNVSKISSAPGLDESLRYKAFSMMGKLRKYWNPFWEGDEADKSKPKQCQEAGKKSIDYTLLSESILDILKKLYDEYSPVARKSGGGSAGSQSQGGSSSQTQDQDGGAVFESRVFGSGIGYERMDNIYEELIEETASESAFSTSGRVLDTYRSCLTHFMVEVLIFTQQWLKTEVHMNEKGIPTIEQLLEAVELEDDLIRDWNYSVLLVRAFKAIIGAICNMQTSQIFLTLIDKNVFYDPIRVVKRHTPYIEIRDDPRFVIVYYSDSGAEREDDGDVSIDTHANPEFSESFLVEAASPPRRKIHELSPDEYGVYRDE</sequence>
<dbReference type="Proteomes" id="UP000032141">
    <property type="component" value="Chromosome C4"/>
</dbReference>
<name>A0A0D3BWV4_BRAOL</name>
<dbReference type="GO" id="GO:0008270">
    <property type="term" value="F:zinc ion binding"/>
    <property type="evidence" value="ECO:0007669"/>
    <property type="project" value="UniProtKB-KW"/>
</dbReference>
<feature type="domain" description="BED-type" evidence="11">
    <location>
        <begin position="28"/>
        <end position="71"/>
    </location>
</feature>
<keyword evidence="5" id="KW-0805">Transcription regulation</keyword>
<dbReference type="InterPro" id="IPR012337">
    <property type="entry name" value="RNaseH-like_sf"/>
</dbReference>